<keyword evidence="11" id="KW-1015">Disulfide bond</keyword>
<dbReference type="InterPro" id="IPR037272">
    <property type="entry name" value="SNS_sf"/>
</dbReference>
<keyword evidence="3" id="KW-1003">Cell membrane</keyword>
<evidence type="ECO:0000313" key="16">
    <source>
        <dbReference type="WBParaSite" id="GPUH_0002401701-mRNA-1"/>
    </source>
</evidence>
<keyword evidence="4 13" id="KW-0812">Transmembrane</keyword>
<dbReference type="GO" id="GO:0032809">
    <property type="term" value="C:neuronal cell body membrane"/>
    <property type="evidence" value="ECO:0007669"/>
    <property type="project" value="TreeGrafter"/>
</dbReference>
<feature type="transmembrane region" description="Helical" evidence="13">
    <location>
        <begin position="7"/>
        <end position="28"/>
    </location>
</feature>
<evidence type="ECO:0000256" key="5">
    <source>
        <dbReference type="ARBA" id="ARBA00022723"/>
    </source>
</evidence>
<proteinExistence type="predicted"/>
<evidence type="ECO:0000313" key="15">
    <source>
        <dbReference type="Proteomes" id="UP000271098"/>
    </source>
</evidence>
<dbReference type="InterPro" id="IPR000175">
    <property type="entry name" value="Na/ntran_symport"/>
</dbReference>
<evidence type="ECO:0000256" key="4">
    <source>
        <dbReference type="ARBA" id="ARBA00022692"/>
    </source>
</evidence>
<dbReference type="Pfam" id="PF00209">
    <property type="entry name" value="SNF"/>
    <property type="match status" value="1"/>
</dbReference>
<dbReference type="PANTHER" id="PTHR11616">
    <property type="entry name" value="SODIUM/CHLORIDE DEPENDENT TRANSPORTER"/>
    <property type="match status" value="1"/>
</dbReference>
<feature type="transmembrane region" description="Helical" evidence="13">
    <location>
        <begin position="48"/>
        <end position="70"/>
    </location>
</feature>
<organism evidence="16">
    <name type="scientific">Gongylonema pulchrum</name>
    <dbReference type="NCBI Taxonomy" id="637853"/>
    <lineage>
        <taxon>Eukaryota</taxon>
        <taxon>Metazoa</taxon>
        <taxon>Ecdysozoa</taxon>
        <taxon>Nematoda</taxon>
        <taxon>Chromadorea</taxon>
        <taxon>Rhabditida</taxon>
        <taxon>Spirurina</taxon>
        <taxon>Spiruromorpha</taxon>
        <taxon>Spiruroidea</taxon>
        <taxon>Gongylonematidae</taxon>
        <taxon>Gongylonema</taxon>
    </lineage>
</organism>
<dbReference type="GO" id="GO:0046872">
    <property type="term" value="F:metal ion binding"/>
    <property type="evidence" value="ECO:0007669"/>
    <property type="project" value="UniProtKB-KW"/>
</dbReference>
<evidence type="ECO:0000256" key="3">
    <source>
        <dbReference type="ARBA" id="ARBA00022475"/>
    </source>
</evidence>
<evidence type="ECO:0000256" key="2">
    <source>
        <dbReference type="ARBA" id="ARBA00022448"/>
    </source>
</evidence>
<dbReference type="WBParaSite" id="GPUH_0002401701-mRNA-1">
    <property type="protein sequence ID" value="GPUH_0002401701-mRNA-1"/>
    <property type="gene ID" value="GPUH_0002401701"/>
</dbReference>
<dbReference type="GO" id="GO:0051583">
    <property type="term" value="P:dopamine uptake involved in synaptic transmission"/>
    <property type="evidence" value="ECO:0007669"/>
    <property type="project" value="TreeGrafter"/>
</dbReference>
<dbReference type="AlphaFoldDB" id="A0A183ESP6"/>
<evidence type="ECO:0000313" key="14">
    <source>
        <dbReference type="EMBL" id="VDN42240.1"/>
    </source>
</evidence>
<keyword evidence="15" id="KW-1185">Reference proteome</keyword>
<reference evidence="16" key="1">
    <citation type="submission" date="2016-06" db="UniProtKB">
        <authorList>
            <consortium name="WormBaseParasite"/>
        </authorList>
    </citation>
    <scope>IDENTIFICATION</scope>
</reference>
<keyword evidence="8 13" id="KW-1133">Transmembrane helix</keyword>
<keyword evidence="2" id="KW-0813">Transport</keyword>
<keyword evidence="6" id="KW-0532">Neurotransmitter transport</keyword>
<accession>A0A183ESP6</accession>
<evidence type="ECO:0000256" key="9">
    <source>
        <dbReference type="ARBA" id="ARBA00023053"/>
    </source>
</evidence>
<dbReference type="GO" id="GO:0030424">
    <property type="term" value="C:axon"/>
    <property type="evidence" value="ECO:0007669"/>
    <property type="project" value="TreeGrafter"/>
</dbReference>
<dbReference type="GO" id="GO:0042734">
    <property type="term" value="C:presynaptic membrane"/>
    <property type="evidence" value="ECO:0007669"/>
    <property type="project" value="TreeGrafter"/>
</dbReference>
<keyword evidence="7" id="KW-0769">Symport</keyword>
<comment type="subcellular location">
    <subcellularLocation>
        <location evidence="1">Cell membrane</location>
        <topology evidence="1">Multi-pass membrane protein</topology>
    </subcellularLocation>
</comment>
<keyword evidence="9" id="KW-0915">Sodium</keyword>
<dbReference type="SUPFAM" id="SSF161070">
    <property type="entry name" value="SNF-like"/>
    <property type="match status" value="1"/>
</dbReference>
<keyword evidence="12" id="KW-0325">Glycoprotein</keyword>
<dbReference type="EMBL" id="UYRT01099634">
    <property type="protein sequence ID" value="VDN42240.1"/>
    <property type="molecule type" value="Genomic_DNA"/>
</dbReference>
<gene>
    <name evidence="14" type="ORF">GPUH_LOCUS23988</name>
</gene>
<evidence type="ECO:0000256" key="11">
    <source>
        <dbReference type="ARBA" id="ARBA00023157"/>
    </source>
</evidence>
<dbReference type="GO" id="GO:0015874">
    <property type="term" value="P:norepinephrine transport"/>
    <property type="evidence" value="ECO:0007669"/>
    <property type="project" value="TreeGrafter"/>
</dbReference>
<sequence length="85" mass="10120">MEWIIVYGTSWGLLIAVFCETIVISFFYGIKNFTRNLKEMLGFEPGYYWRFCWVVAAPIFLLVRLVHIFATKLQIRLRNLAKKVR</sequence>
<name>A0A183ESP6_9BILA</name>
<evidence type="ECO:0000256" key="12">
    <source>
        <dbReference type="ARBA" id="ARBA00023180"/>
    </source>
</evidence>
<evidence type="ECO:0000256" key="13">
    <source>
        <dbReference type="SAM" id="Phobius"/>
    </source>
</evidence>
<protein>
    <submittedName>
        <fullName evidence="16">Sodium-and chloride-dependent glycine transporter 1</fullName>
    </submittedName>
</protein>
<evidence type="ECO:0000256" key="10">
    <source>
        <dbReference type="ARBA" id="ARBA00023136"/>
    </source>
</evidence>
<dbReference type="Proteomes" id="UP000271098">
    <property type="component" value="Unassembled WGS sequence"/>
</dbReference>
<dbReference type="OrthoDB" id="6581954at2759"/>
<dbReference type="GO" id="GO:0005330">
    <property type="term" value="F:dopamine:sodium symporter activity"/>
    <property type="evidence" value="ECO:0007669"/>
    <property type="project" value="TreeGrafter"/>
</dbReference>
<keyword evidence="10 13" id="KW-0472">Membrane</keyword>
<evidence type="ECO:0000256" key="6">
    <source>
        <dbReference type="ARBA" id="ARBA00022775"/>
    </source>
</evidence>
<evidence type="ECO:0000256" key="1">
    <source>
        <dbReference type="ARBA" id="ARBA00004651"/>
    </source>
</evidence>
<keyword evidence="5" id="KW-0479">Metal-binding</keyword>
<dbReference type="PANTHER" id="PTHR11616:SF320">
    <property type="entry name" value="SODIUM-DEPENDENT NORADRENALINE TRANSPORTER"/>
    <property type="match status" value="1"/>
</dbReference>
<evidence type="ECO:0000256" key="7">
    <source>
        <dbReference type="ARBA" id="ARBA00022847"/>
    </source>
</evidence>
<dbReference type="GO" id="GO:0006865">
    <property type="term" value="P:amino acid transport"/>
    <property type="evidence" value="ECO:0007669"/>
    <property type="project" value="TreeGrafter"/>
</dbReference>
<reference evidence="14 15" key="2">
    <citation type="submission" date="2018-11" db="EMBL/GenBank/DDBJ databases">
        <authorList>
            <consortium name="Pathogen Informatics"/>
        </authorList>
    </citation>
    <scope>NUCLEOTIDE SEQUENCE [LARGE SCALE GENOMIC DNA]</scope>
</reference>
<evidence type="ECO:0000256" key="8">
    <source>
        <dbReference type="ARBA" id="ARBA00022989"/>
    </source>
</evidence>
<dbReference type="PROSITE" id="PS50267">
    <property type="entry name" value="NA_NEUROTRAN_SYMP_3"/>
    <property type="match status" value="1"/>
</dbReference>